<reference evidence="1" key="1">
    <citation type="journal article" date="2022" name="Int. J. Mol. Sci.">
        <title>Draft Genome of Tanacetum Coccineum: Genomic Comparison of Closely Related Tanacetum-Family Plants.</title>
        <authorList>
            <person name="Yamashiro T."/>
            <person name="Shiraishi A."/>
            <person name="Nakayama K."/>
            <person name="Satake H."/>
        </authorList>
    </citation>
    <scope>NUCLEOTIDE SEQUENCE</scope>
</reference>
<comment type="caution">
    <text evidence="1">The sequence shown here is derived from an EMBL/GenBank/DDBJ whole genome shotgun (WGS) entry which is preliminary data.</text>
</comment>
<evidence type="ECO:0000313" key="2">
    <source>
        <dbReference type="Proteomes" id="UP001151760"/>
    </source>
</evidence>
<proteinExistence type="predicted"/>
<sequence>MSAKGLESKVMRKCCFVVEIDAWLRGEMGDGGLSGFGIGEVALSTFDVLQRFGFFLQMGFTLILATLDGLDVGLLGDVIGEDDDG</sequence>
<keyword evidence="2" id="KW-1185">Reference proteome</keyword>
<accession>A0ABQ5BZY7</accession>
<name>A0ABQ5BZY7_9ASTR</name>
<gene>
    <name evidence="1" type="ORF">Tco_0890407</name>
</gene>
<protein>
    <submittedName>
        <fullName evidence="1">Uncharacterized protein</fullName>
    </submittedName>
</protein>
<dbReference type="Proteomes" id="UP001151760">
    <property type="component" value="Unassembled WGS sequence"/>
</dbReference>
<organism evidence="1 2">
    <name type="scientific">Tanacetum coccineum</name>
    <dbReference type="NCBI Taxonomy" id="301880"/>
    <lineage>
        <taxon>Eukaryota</taxon>
        <taxon>Viridiplantae</taxon>
        <taxon>Streptophyta</taxon>
        <taxon>Embryophyta</taxon>
        <taxon>Tracheophyta</taxon>
        <taxon>Spermatophyta</taxon>
        <taxon>Magnoliopsida</taxon>
        <taxon>eudicotyledons</taxon>
        <taxon>Gunneridae</taxon>
        <taxon>Pentapetalae</taxon>
        <taxon>asterids</taxon>
        <taxon>campanulids</taxon>
        <taxon>Asterales</taxon>
        <taxon>Asteraceae</taxon>
        <taxon>Asteroideae</taxon>
        <taxon>Anthemideae</taxon>
        <taxon>Anthemidinae</taxon>
        <taxon>Tanacetum</taxon>
    </lineage>
</organism>
<evidence type="ECO:0000313" key="1">
    <source>
        <dbReference type="EMBL" id="GJT20470.1"/>
    </source>
</evidence>
<reference evidence="1" key="2">
    <citation type="submission" date="2022-01" db="EMBL/GenBank/DDBJ databases">
        <authorList>
            <person name="Yamashiro T."/>
            <person name="Shiraishi A."/>
            <person name="Satake H."/>
            <person name="Nakayama K."/>
        </authorList>
    </citation>
    <scope>NUCLEOTIDE SEQUENCE</scope>
</reference>
<dbReference type="EMBL" id="BQNB010013806">
    <property type="protein sequence ID" value="GJT20470.1"/>
    <property type="molecule type" value="Genomic_DNA"/>
</dbReference>